<feature type="transmembrane region" description="Helical" evidence="1">
    <location>
        <begin position="306"/>
        <end position="324"/>
    </location>
</feature>
<feature type="transmembrane region" description="Helical" evidence="1">
    <location>
        <begin position="94"/>
        <end position="115"/>
    </location>
</feature>
<keyword evidence="1" id="KW-0812">Transmembrane</keyword>
<feature type="transmembrane region" description="Helical" evidence="1">
    <location>
        <begin position="179"/>
        <end position="204"/>
    </location>
</feature>
<evidence type="ECO:0000313" key="3">
    <source>
        <dbReference type="Proteomes" id="UP000321261"/>
    </source>
</evidence>
<keyword evidence="2" id="KW-0808">Transferase</keyword>
<sequence>MPMSVRSATRSDGAVIWLVLAAATVGTLYSSHFLPFYDYYQWLFQGHVVSDLLFGTDRDSAGFARVYSLDPVPVPNLAAPVGIGALNVLLPIEAAGQLFLVLAVLGFAASFGYLVRTLQGRPTAVEYLGFLWAPGFYLYKGYLSFLVGLALVFVLVAVLHRAVADPSGPDRRSLLLLGVLGLVLYLSHLLAWGIGVLALLVHALVLARTGRGRRALLLLGTLLPGVVLAAWYVLAERGGTGVVLYSSWFDKAISLTETLQFFLRLDPFPPVFPIFWVNLLLAVAFVALVGFQLDRSALRAAVEDRPVLWLAGLLAGIALVLPVSMVNDLIKPDERFVMPALLLAVAALPHRVSPPYRAVRPAVTGVTGLLVVAVLGLHVAEYVDVGHRIARVDAATDAAVPAGAPLAYLTVPSRYGCEAAPGLSVGVPVLKWFGVDHAIETGQARVNVEETSIVRADGPTGGGMTVLAPTLSEVPGAVLPMAADHPYVEAIACPSDLAGIERELAPAYRPIAHGEGYTILRRSP</sequence>
<feature type="transmembrane region" description="Helical" evidence="1">
    <location>
        <begin position="216"/>
        <end position="234"/>
    </location>
</feature>
<dbReference type="AlphaFoldDB" id="A0A561SNR9"/>
<comment type="caution">
    <text evidence="2">The sequence shown here is derived from an EMBL/GenBank/DDBJ whole genome shotgun (WGS) entry which is preliminary data.</text>
</comment>
<feature type="transmembrane region" description="Helical" evidence="1">
    <location>
        <begin position="359"/>
        <end position="380"/>
    </location>
</feature>
<keyword evidence="1" id="KW-1133">Transmembrane helix</keyword>
<feature type="transmembrane region" description="Helical" evidence="1">
    <location>
        <begin position="274"/>
        <end position="294"/>
    </location>
</feature>
<organism evidence="2 3">
    <name type="scientific">Pseudonocardia hierapolitana</name>
    <dbReference type="NCBI Taxonomy" id="1128676"/>
    <lineage>
        <taxon>Bacteria</taxon>
        <taxon>Bacillati</taxon>
        <taxon>Actinomycetota</taxon>
        <taxon>Actinomycetes</taxon>
        <taxon>Pseudonocardiales</taxon>
        <taxon>Pseudonocardiaceae</taxon>
        <taxon>Pseudonocardia</taxon>
    </lineage>
</organism>
<proteinExistence type="predicted"/>
<dbReference type="RefSeq" id="WP_147255766.1">
    <property type="nucleotide sequence ID" value="NZ_VIWU01000001.1"/>
</dbReference>
<keyword evidence="3" id="KW-1185">Reference proteome</keyword>
<evidence type="ECO:0000256" key="1">
    <source>
        <dbReference type="SAM" id="Phobius"/>
    </source>
</evidence>
<dbReference type="GO" id="GO:0016740">
    <property type="term" value="F:transferase activity"/>
    <property type="evidence" value="ECO:0007669"/>
    <property type="project" value="UniProtKB-KW"/>
</dbReference>
<gene>
    <name evidence="2" type="ORF">FHX44_112399</name>
</gene>
<reference evidence="2 3" key="1">
    <citation type="submission" date="2019-06" db="EMBL/GenBank/DDBJ databases">
        <title>Sequencing the genomes of 1000 actinobacteria strains.</title>
        <authorList>
            <person name="Klenk H.-P."/>
        </authorList>
    </citation>
    <scope>NUCLEOTIDE SEQUENCE [LARGE SCALE GENOMIC DNA]</scope>
    <source>
        <strain evidence="2 3">DSM 45671</strain>
    </source>
</reference>
<name>A0A561SNR9_9PSEU</name>
<keyword evidence="1" id="KW-0472">Membrane</keyword>
<dbReference type="Proteomes" id="UP000321261">
    <property type="component" value="Unassembled WGS sequence"/>
</dbReference>
<feature type="transmembrane region" description="Helical" evidence="1">
    <location>
        <begin position="136"/>
        <end position="159"/>
    </location>
</feature>
<evidence type="ECO:0000313" key="2">
    <source>
        <dbReference type="EMBL" id="TWF76509.1"/>
    </source>
</evidence>
<dbReference type="OrthoDB" id="3564577at2"/>
<dbReference type="EMBL" id="VIWU01000001">
    <property type="protein sequence ID" value="TWF76509.1"/>
    <property type="molecule type" value="Genomic_DNA"/>
</dbReference>
<accession>A0A561SNR9</accession>
<protein>
    <submittedName>
        <fullName evidence="2">4-amino-4-deoxy-L-arabinose transferase-like glycosyltransferase</fullName>
    </submittedName>
</protein>